<dbReference type="OrthoDB" id="655095at2"/>
<evidence type="ECO:0008006" key="5">
    <source>
        <dbReference type="Google" id="ProtNLM"/>
    </source>
</evidence>
<feature type="domain" description="Glycosyltransferase subfamily 4-like N-terminal" evidence="2">
    <location>
        <begin position="98"/>
        <end position="187"/>
    </location>
</feature>
<dbReference type="InterPro" id="IPR001296">
    <property type="entry name" value="Glyco_trans_1"/>
</dbReference>
<organism evidence="3 4">
    <name type="scientific">Pararcticibacter amylolyticus</name>
    <dbReference type="NCBI Taxonomy" id="2173175"/>
    <lineage>
        <taxon>Bacteria</taxon>
        <taxon>Pseudomonadati</taxon>
        <taxon>Bacteroidota</taxon>
        <taxon>Sphingobacteriia</taxon>
        <taxon>Sphingobacteriales</taxon>
        <taxon>Sphingobacteriaceae</taxon>
        <taxon>Pararcticibacter</taxon>
    </lineage>
</organism>
<dbReference type="PANTHER" id="PTHR12526">
    <property type="entry name" value="GLYCOSYLTRANSFERASE"/>
    <property type="match status" value="1"/>
</dbReference>
<dbReference type="Pfam" id="PF13439">
    <property type="entry name" value="Glyco_transf_4"/>
    <property type="match status" value="1"/>
</dbReference>
<protein>
    <recommendedName>
        <fullName evidence="5">Glycosyltransferase family 1 protein</fullName>
    </recommendedName>
</protein>
<dbReference type="AlphaFoldDB" id="A0A2U2PI53"/>
<evidence type="ECO:0000259" key="1">
    <source>
        <dbReference type="Pfam" id="PF00534"/>
    </source>
</evidence>
<dbReference type="InterPro" id="IPR028098">
    <property type="entry name" value="Glyco_trans_4-like_N"/>
</dbReference>
<proteinExistence type="predicted"/>
<accession>A0A2U2PI53</accession>
<comment type="caution">
    <text evidence="3">The sequence shown here is derived from an EMBL/GenBank/DDBJ whole genome shotgun (WGS) entry which is preliminary data.</text>
</comment>
<evidence type="ECO:0000313" key="4">
    <source>
        <dbReference type="Proteomes" id="UP000245647"/>
    </source>
</evidence>
<reference evidence="3 4" key="1">
    <citation type="submission" date="2018-04" db="EMBL/GenBank/DDBJ databases">
        <title>Pedobacter chongqingensis sp. nov., isolated from a rottenly hemp rope.</title>
        <authorList>
            <person name="Cai Y."/>
        </authorList>
    </citation>
    <scope>NUCLEOTIDE SEQUENCE [LARGE SCALE GENOMIC DNA]</scope>
    <source>
        <strain evidence="3 4">FJ4-8</strain>
    </source>
</reference>
<dbReference type="GO" id="GO:0016757">
    <property type="term" value="F:glycosyltransferase activity"/>
    <property type="evidence" value="ECO:0007669"/>
    <property type="project" value="InterPro"/>
</dbReference>
<dbReference type="RefSeq" id="WP_109415444.1">
    <property type="nucleotide sequence ID" value="NZ_QEAS01000006.1"/>
</dbReference>
<dbReference type="SUPFAM" id="SSF53756">
    <property type="entry name" value="UDP-Glycosyltransferase/glycogen phosphorylase"/>
    <property type="match status" value="1"/>
</dbReference>
<dbReference type="EMBL" id="QEAS01000006">
    <property type="protein sequence ID" value="PWG81060.1"/>
    <property type="molecule type" value="Genomic_DNA"/>
</dbReference>
<feature type="domain" description="Glycosyl transferase family 1" evidence="1">
    <location>
        <begin position="200"/>
        <end position="367"/>
    </location>
</feature>
<dbReference type="Gene3D" id="3.40.50.2000">
    <property type="entry name" value="Glycogen Phosphorylase B"/>
    <property type="match status" value="2"/>
</dbReference>
<dbReference type="Pfam" id="PF00534">
    <property type="entry name" value="Glycos_transf_1"/>
    <property type="match status" value="1"/>
</dbReference>
<sequence length="389" mass="44598">MLSDKKILFISHDASRSGAPIVLLHLLKWIKENRIVKFDILLKAGGDLENEFVKLGNVFILKKEEEEKQGLKRILSGIKEKLFAKRKESNFKALWGRSYDLIYFNTIAANDLIVELKQLFNCPVICHVHENEFTIKNYFPGSLNREIIQNVDRFIAVSESTKKSLITNFTIPGNKISLCYEFIDLKRCQDNVLEDAMSVKKRLGIEDGEFIVGAAGTCYWRKGTDLFLHLAYQIKKLDPTSKIRFIWVGGSYEKEYQLQLEYELKCLSLENNVIFTGHRHDPHNYYQIFDAFALMSREDPFPLVCLEAASLGKTILCFDQAGGMPELICEGGGIVLPYGDTRQMAKEMLSLYHDKTKLKVMGEQAQKIVQRFDVNRAGYEIKKIIESAI</sequence>
<evidence type="ECO:0000259" key="2">
    <source>
        <dbReference type="Pfam" id="PF13439"/>
    </source>
</evidence>
<dbReference type="PANTHER" id="PTHR12526:SF630">
    <property type="entry name" value="GLYCOSYLTRANSFERASE"/>
    <property type="match status" value="1"/>
</dbReference>
<evidence type="ECO:0000313" key="3">
    <source>
        <dbReference type="EMBL" id="PWG81060.1"/>
    </source>
</evidence>
<gene>
    <name evidence="3" type="ORF">DDR33_09035</name>
</gene>
<dbReference type="CDD" id="cd03801">
    <property type="entry name" value="GT4_PimA-like"/>
    <property type="match status" value="1"/>
</dbReference>
<name>A0A2U2PI53_9SPHI</name>
<keyword evidence="4" id="KW-1185">Reference proteome</keyword>
<dbReference type="Proteomes" id="UP000245647">
    <property type="component" value="Unassembled WGS sequence"/>
</dbReference>